<evidence type="ECO:0000256" key="1">
    <source>
        <dbReference type="SAM" id="MobiDB-lite"/>
    </source>
</evidence>
<keyword evidence="3" id="KW-1185">Reference proteome</keyword>
<evidence type="ECO:0000313" key="2">
    <source>
        <dbReference type="EMBL" id="KAK4515454.1"/>
    </source>
</evidence>
<feature type="region of interest" description="Disordered" evidence="1">
    <location>
        <begin position="114"/>
        <end position="135"/>
    </location>
</feature>
<gene>
    <name evidence="2" type="ORF">ATC70_010400</name>
</gene>
<evidence type="ECO:0000313" key="3">
    <source>
        <dbReference type="Proteomes" id="UP001304243"/>
    </source>
</evidence>
<dbReference type="GeneID" id="89954086"/>
<comment type="caution">
    <text evidence="2">The sequence shown here is derived from an EMBL/GenBank/DDBJ whole genome shotgun (WGS) entry which is preliminary data.</text>
</comment>
<organism evidence="2 3">
    <name type="scientific">Mucor velutinosus</name>
    <dbReference type="NCBI Taxonomy" id="708070"/>
    <lineage>
        <taxon>Eukaryota</taxon>
        <taxon>Fungi</taxon>
        <taxon>Fungi incertae sedis</taxon>
        <taxon>Mucoromycota</taxon>
        <taxon>Mucoromycotina</taxon>
        <taxon>Mucoromycetes</taxon>
        <taxon>Mucorales</taxon>
        <taxon>Mucorineae</taxon>
        <taxon>Mucoraceae</taxon>
        <taxon>Mucor</taxon>
    </lineage>
</organism>
<sequence length="135" mass="14899">MKPKATTKSRATAKSIASIKAKAIITKTNAATKTKATTKTKTTAKTKAVIYDSDGEVDDAMEEEMVSPGGEEPLYTPMESFNISRKRKLSVGHFRNGDAFIDIRESYPCKTSKRFRRGRGNENDMASVLEIDSFP</sequence>
<dbReference type="RefSeq" id="XP_064682120.1">
    <property type="nucleotide sequence ID" value="XM_064829618.1"/>
</dbReference>
<dbReference type="EMBL" id="JASEJX010000014">
    <property type="protein sequence ID" value="KAK4515454.1"/>
    <property type="molecule type" value="Genomic_DNA"/>
</dbReference>
<name>A0AAN7DEN1_9FUNG</name>
<dbReference type="AlphaFoldDB" id="A0AAN7DEN1"/>
<accession>A0AAN7DEN1</accession>
<reference evidence="2 3" key="1">
    <citation type="submission" date="2022-11" db="EMBL/GenBank/DDBJ databases">
        <title>Mucor velutinosus strain NIH1002 WGS.</title>
        <authorList>
            <person name="Subramanian P."/>
            <person name="Mullikin J.C."/>
            <person name="Segre J.A."/>
            <person name="Zelazny A.M."/>
        </authorList>
    </citation>
    <scope>NUCLEOTIDE SEQUENCE [LARGE SCALE GENOMIC DNA]</scope>
    <source>
        <strain evidence="2 3">NIH1002</strain>
    </source>
</reference>
<dbReference type="Proteomes" id="UP001304243">
    <property type="component" value="Unassembled WGS sequence"/>
</dbReference>
<protein>
    <submittedName>
        <fullName evidence="2">Uncharacterized protein</fullName>
    </submittedName>
</protein>
<proteinExistence type="predicted"/>